<sequence>MGNVIRLHDEEHERVQLLLPWFVTSSLEPAEQALAEAHIAGCAECQADLALERRLCAAVADLPIEAEAPAWTPAPTAAPPRRSAVGWRGLNVRGFGGRRLGGGVALTGPGIRAAAPWLGWALAGPALAALTLVLVTPPRNPEARYHTLSAQATAPTAGNVVVIFRPDAREQDLRAALKAGGARLVDGPTAADAYVLHVAATDRSAAIARLRRQPSVELAEPIDSSGPP</sequence>
<dbReference type="KEGG" id="caul:KCG34_11760"/>
<feature type="domain" description="Fervidolysin-like N-terminal prodomain" evidence="2">
    <location>
        <begin position="155"/>
        <end position="221"/>
    </location>
</feature>
<dbReference type="Gene3D" id="1.10.10.1320">
    <property type="entry name" value="Anti-sigma factor, zinc-finger domain"/>
    <property type="match status" value="1"/>
</dbReference>
<organism evidence="3 4">
    <name type="scientific">Phenylobacterium montanum</name>
    <dbReference type="NCBI Taxonomy" id="2823693"/>
    <lineage>
        <taxon>Bacteria</taxon>
        <taxon>Pseudomonadati</taxon>
        <taxon>Pseudomonadota</taxon>
        <taxon>Alphaproteobacteria</taxon>
        <taxon>Caulobacterales</taxon>
        <taxon>Caulobacteraceae</taxon>
        <taxon>Phenylobacterium</taxon>
    </lineage>
</organism>
<dbReference type="Pfam" id="PF22148">
    <property type="entry name" value="Fervidolysin_NPro-like"/>
    <property type="match status" value="1"/>
</dbReference>
<evidence type="ECO:0000259" key="1">
    <source>
        <dbReference type="Pfam" id="PF13490"/>
    </source>
</evidence>
<keyword evidence="4" id="KW-1185">Reference proteome</keyword>
<dbReference type="InterPro" id="IPR054399">
    <property type="entry name" value="Fervidolysin-like_N_prodom"/>
</dbReference>
<dbReference type="InterPro" id="IPR027383">
    <property type="entry name" value="Znf_put"/>
</dbReference>
<dbReference type="Pfam" id="PF13490">
    <property type="entry name" value="zf-HC2"/>
    <property type="match status" value="1"/>
</dbReference>
<feature type="domain" description="Putative zinc-finger" evidence="1">
    <location>
        <begin position="14"/>
        <end position="46"/>
    </location>
</feature>
<proteinExistence type="predicted"/>
<dbReference type="RefSeq" id="WP_211940532.1">
    <property type="nucleotide sequence ID" value="NZ_CP073078.1"/>
</dbReference>
<evidence type="ECO:0000259" key="2">
    <source>
        <dbReference type="Pfam" id="PF22148"/>
    </source>
</evidence>
<name>A0A975IYI2_9CAUL</name>
<reference evidence="3" key="1">
    <citation type="submission" date="2021-04" db="EMBL/GenBank/DDBJ databases">
        <title>The complete genome sequence of Caulobacter sp. S6.</title>
        <authorList>
            <person name="Tang Y."/>
            <person name="Ouyang W."/>
            <person name="Liu Q."/>
            <person name="Huang B."/>
            <person name="Guo Z."/>
            <person name="Lei P."/>
        </authorList>
    </citation>
    <scope>NUCLEOTIDE SEQUENCE</scope>
    <source>
        <strain evidence="3">S6</strain>
    </source>
</reference>
<dbReference type="Proteomes" id="UP000676409">
    <property type="component" value="Chromosome"/>
</dbReference>
<dbReference type="AlphaFoldDB" id="A0A975IYI2"/>
<gene>
    <name evidence="3" type="ORF">KCG34_11760</name>
</gene>
<evidence type="ECO:0000313" key="4">
    <source>
        <dbReference type="Proteomes" id="UP000676409"/>
    </source>
</evidence>
<dbReference type="EMBL" id="CP073078">
    <property type="protein sequence ID" value="QUD90481.1"/>
    <property type="molecule type" value="Genomic_DNA"/>
</dbReference>
<dbReference type="InterPro" id="IPR041916">
    <property type="entry name" value="Anti_sigma_zinc_sf"/>
</dbReference>
<protein>
    <submittedName>
        <fullName evidence="3">Zf-HC2 domain-containing protein</fullName>
    </submittedName>
</protein>
<accession>A0A975IYI2</accession>
<evidence type="ECO:0000313" key="3">
    <source>
        <dbReference type="EMBL" id="QUD90481.1"/>
    </source>
</evidence>